<dbReference type="SUPFAM" id="SSF51735">
    <property type="entry name" value="NAD(P)-binding Rossmann-fold domains"/>
    <property type="match status" value="1"/>
</dbReference>
<dbReference type="PANTHER" id="PTHR42760">
    <property type="entry name" value="SHORT-CHAIN DEHYDROGENASES/REDUCTASES FAMILY MEMBER"/>
    <property type="match status" value="1"/>
</dbReference>
<dbReference type="PROSITE" id="PS00061">
    <property type="entry name" value="ADH_SHORT"/>
    <property type="match status" value="1"/>
</dbReference>
<dbReference type="InterPro" id="IPR002347">
    <property type="entry name" value="SDR_fam"/>
</dbReference>
<keyword evidence="2" id="KW-0560">Oxidoreductase</keyword>
<dbReference type="PANTHER" id="PTHR42760:SF133">
    <property type="entry name" value="3-OXOACYL-[ACYL-CARRIER-PROTEIN] REDUCTASE"/>
    <property type="match status" value="1"/>
</dbReference>
<feature type="non-terminal residue" evidence="3">
    <location>
        <position position="189"/>
    </location>
</feature>
<evidence type="ECO:0000313" key="3">
    <source>
        <dbReference type="EMBL" id="SVE09344.1"/>
    </source>
</evidence>
<feature type="non-terminal residue" evidence="3">
    <location>
        <position position="1"/>
    </location>
</feature>
<dbReference type="Gene3D" id="3.40.50.720">
    <property type="entry name" value="NAD(P)-binding Rossmann-like Domain"/>
    <property type="match status" value="1"/>
</dbReference>
<dbReference type="PRINTS" id="PR00081">
    <property type="entry name" value="GDHRDH"/>
</dbReference>
<accession>A0A383ANU3</accession>
<dbReference type="Pfam" id="PF00106">
    <property type="entry name" value="adh_short"/>
    <property type="match status" value="1"/>
</dbReference>
<evidence type="ECO:0000256" key="1">
    <source>
        <dbReference type="ARBA" id="ARBA00006484"/>
    </source>
</evidence>
<dbReference type="PRINTS" id="PR00080">
    <property type="entry name" value="SDRFAMILY"/>
</dbReference>
<comment type="similarity">
    <text evidence="1">Belongs to the short-chain dehydrogenases/reductases (SDR) family.</text>
</comment>
<reference evidence="3" key="1">
    <citation type="submission" date="2018-05" db="EMBL/GenBank/DDBJ databases">
        <authorList>
            <person name="Lanie J.A."/>
            <person name="Ng W.-L."/>
            <person name="Kazmierczak K.M."/>
            <person name="Andrzejewski T.M."/>
            <person name="Davidsen T.M."/>
            <person name="Wayne K.J."/>
            <person name="Tettelin H."/>
            <person name="Glass J.I."/>
            <person name="Rusch D."/>
            <person name="Podicherti R."/>
            <person name="Tsui H.-C.T."/>
            <person name="Winkler M.E."/>
        </authorList>
    </citation>
    <scope>NUCLEOTIDE SEQUENCE</scope>
</reference>
<dbReference type="CDD" id="cd05233">
    <property type="entry name" value="SDR_c"/>
    <property type="match status" value="1"/>
</dbReference>
<sequence>VDLQGKVAIVTGGSGGLGKCICNALAKRGVNLAILYNNHYEDAKSLSDELNDKGYNSSTYKCDVTNPDQVTETVRNVIRDYTKIDILVNDAAYNIWIPFHDLKALTYEEWNKIININLTGPMLFIKAVAEPMKLQGTGRIINIASVAGMAPVGSSIAYGVSKAGLIQLTKGMAVALAPDNILVNCVSPG</sequence>
<protein>
    <submittedName>
        <fullName evidence="3">Uncharacterized protein</fullName>
    </submittedName>
</protein>
<name>A0A383ANU3_9ZZZZ</name>
<dbReference type="GO" id="GO:0016616">
    <property type="term" value="F:oxidoreductase activity, acting on the CH-OH group of donors, NAD or NADP as acceptor"/>
    <property type="evidence" value="ECO:0007669"/>
    <property type="project" value="TreeGrafter"/>
</dbReference>
<dbReference type="AlphaFoldDB" id="A0A383ANU3"/>
<proteinExistence type="inferred from homology"/>
<gene>
    <name evidence="3" type="ORF">METZ01_LOCUS462198</name>
</gene>
<evidence type="ECO:0000256" key="2">
    <source>
        <dbReference type="ARBA" id="ARBA00023002"/>
    </source>
</evidence>
<organism evidence="3">
    <name type="scientific">marine metagenome</name>
    <dbReference type="NCBI Taxonomy" id="408172"/>
    <lineage>
        <taxon>unclassified sequences</taxon>
        <taxon>metagenomes</taxon>
        <taxon>ecological metagenomes</taxon>
    </lineage>
</organism>
<dbReference type="InterPro" id="IPR020904">
    <property type="entry name" value="Sc_DH/Rdtase_CS"/>
</dbReference>
<dbReference type="EMBL" id="UINC01193633">
    <property type="protein sequence ID" value="SVE09344.1"/>
    <property type="molecule type" value="Genomic_DNA"/>
</dbReference>
<dbReference type="InterPro" id="IPR036291">
    <property type="entry name" value="NAD(P)-bd_dom_sf"/>
</dbReference>